<dbReference type="Pfam" id="PF02752">
    <property type="entry name" value="Arrestin_C"/>
    <property type="match status" value="1"/>
</dbReference>
<evidence type="ECO:0000256" key="2">
    <source>
        <dbReference type="ARBA" id="ARBA00038766"/>
    </source>
</evidence>
<dbReference type="InterPro" id="IPR011021">
    <property type="entry name" value="Arrestin-like_N"/>
</dbReference>
<proteinExistence type="inferred from homology"/>
<reference evidence="5 6" key="1">
    <citation type="journal article" date="2014" name="Proc. Natl. Acad. Sci. U.S.A.">
        <title>Trajectory and genomic determinants of fungal-pathogen speciation and host adaptation.</title>
        <authorList>
            <person name="Hu X."/>
            <person name="Xiao G."/>
            <person name="Zheng P."/>
            <person name="Shang Y."/>
            <person name="Su Y."/>
            <person name="Zhang X."/>
            <person name="Liu X."/>
            <person name="Zhan S."/>
            <person name="St Leger R.J."/>
            <person name="Wang C."/>
        </authorList>
    </citation>
    <scope>NUCLEOTIDE SEQUENCE [LARGE SCALE GENOMIC DNA]</scope>
    <source>
        <strain evidence="5 6">ARSEF 549</strain>
    </source>
</reference>
<dbReference type="GO" id="GO:0070086">
    <property type="term" value="P:ubiquitin-dependent endocytosis"/>
    <property type="evidence" value="ECO:0007669"/>
    <property type="project" value="TreeGrafter"/>
</dbReference>
<dbReference type="PANTHER" id="PTHR11188:SF17">
    <property type="entry name" value="FI21816P1"/>
    <property type="match status" value="1"/>
</dbReference>
<dbReference type="EMBL" id="AZNF01000004">
    <property type="protein sequence ID" value="KID67642.1"/>
    <property type="molecule type" value="Genomic_DNA"/>
</dbReference>
<feature type="region of interest" description="Disordered" evidence="3">
    <location>
        <begin position="339"/>
        <end position="361"/>
    </location>
</feature>
<feature type="compositionally biased region" description="Polar residues" evidence="3">
    <location>
        <begin position="559"/>
        <end position="577"/>
    </location>
</feature>
<dbReference type="InterPro" id="IPR011022">
    <property type="entry name" value="Arrestin_C-like"/>
</dbReference>
<dbReference type="InterPro" id="IPR050357">
    <property type="entry name" value="Arrestin_domain-protein"/>
</dbReference>
<comment type="caution">
    <text evidence="5">The sequence shown here is derived from an EMBL/GenBank/DDBJ whole genome shotgun (WGS) entry which is preliminary data.</text>
</comment>
<dbReference type="SMART" id="SM01017">
    <property type="entry name" value="Arrestin_C"/>
    <property type="match status" value="1"/>
</dbReference>
<feature type="compositionally biased region" description="Low complexity" evidence="3">
    <location>
        <begin position="339"/>
        <end position="349"/>
    </location>
</feature>
<dbReference type="GO" id="GO:0031625">
    <property type="term" value="F:ubiquitin protein ligase binding"/>
    <property type="evidence" value="ECO:0007669"/>
    <property type="project" value="TreeGrafter"/>
</dbReference>
<feature type="compositionally biased region" description="Polar residues" evidence="3">
    <location>
        <begin position="431"/>
        <end position="456"/>
    </location>
</feature>
<dbReference type="OrthoDB" id="2333384at2759"/>
<dbReference type="GO" id="GO:0005829">
    <property type="term" value="C:cytosol"/>
    <property type="evidence" value="ECO:0007669"/>
    <property type="project" value="TreeGrafter"/>
</dbReference>
<dbReference type="HOGENOM" id="CLU_018982_2_0_1"/>
<sequence>MPSFKPFASVTGRNSYSLFDIRLDQDFIVFRGNDHESSGQLLKGVVVLCLSSPLRIEDIHLRLVGTLRLSSTAPGVSGQKVDKATIILDHRWQPFVGTHGKSMTLPAGNYEYPFEFMLPGDTAESVEGIREASITYRLKATVGRGKLAYDLHAYKHLRIIRTLEPGALEFLHAMSVENIWPNKVDYSIVIPQKAVVFGGTINMEMRFTPLLKGLELGDITAKMIEIRDCWIQGATGLSMREHRTEREVATWRFEVNREEHWQDMIQDTGQEGWALVKSLPLPKRLRQCIQDLNHHGIKVRHKIKLTVALKNPDGHISELRATLPVSIFISPNIPFDEQGNLLSQSQGSSAPSTENALVAPPGYGEHVLDQLYEDVDVSGFQTPAVQSGVSSPFYSQSRSGSAENLASLAHHPSPIAPAALSSRLADVSLNPSQRNRSYTSVHSHSPSGRVSPTSGHHGSAPRSEPPSQNLTRSNSEEDRSGRNSTEHVDLDPAEFAELNRVPSYATAVRTPAWSRTQPAAGLVPDYQTALHAPRTPPATDITPEPLSTISEDRSGENRGLTSAPSNLSSVVANSGSS</sequence>
<feature type="compositionally biased region" description="Basic and acidic residues" evidence="3">
    <location>
        <begin position="474"/>
        <end position="490"/>
    </location>
</feature>
<accession>A0A0B4FIG1</accession>
<protein>
    <submittedName>
        <fullName evidence="5">Arrestin domain-containing protein</fullName>
    </submittedName>
</protein>
<feature type="domain" description="Arrestin C-terminal-like" evidence="4">
    <location>
        <begin position="180"/>
        <end position="332"/>
    </location>
</feature>
<evidence type="ECO:0000256" key="3">
    <source>
        <dbReference type="SAM" id="MobiDB-lite"/>
    </source>
</evidence>
<dbReference type="Pfam" id="PF00339">
    <property type="entry name" value="Arrestin_N"/>
    <property type="match status" value="1"/>
</dbReference>
<name>A0A0B4FIG1_METAF</name>
<keyword evidence="6" id="KW-1185">Reference proteome</keyword>
<gene>
    <name evidence="5" type="ORF">MAN_04400</name>
</gene>
<evidence type="ECO:0000313" key="6">
    <source>
        <dbReference type="Proteomes" id="UP000031186"/>
    </source>
</evidence>
<comment type="similarity">
    <text evidence="1">Belongs to the arrestin family.</text>
</comment>
<dbReference type="GO" id="GO:0030674">
    <property type="term" value="F:protein-macromolecule adaptor activity"/>
    <property type="evidence" value="ECO:0007669"/>
    <property type="project" value="TreeGrafter"/>
</dbReference>
<dbReference type="AlphaFoldDB" id="A0A0B4FIG1"/>
<comment type="subunit">
    <text evidence="2">Interacts with hulA.</text>
</comment>
<dbReference type="GO" id="GO:0005886">
    <property type="term" value="C:plasma membrane"/>
    <property type="evidence" value="ECO:0007669"/>
    <property type="project" value="TreeGrafter"/>
</dbReference>
<feature type="non-terminal residue" evidence="5">
    <location>
        <position position="1"/>
    </location>
</feature>
<feature type="region of interest" description="Disordered" evidence="3">
    <location>
        <begin position="431"/>
        <end position="494"/>
    </location>
</feature>
<dbReference type="Proteomes" id="UP000031186">
    <property type="component" value="Unassembled WGS sequence"/>
</dbReference>
<dbReference type="PANTHER" id="PTHR11188">
    <property type="entry name" value="ARRESTIN DOMAIN CONTAINING PROTEIN"/>
    <property type="match status" value="1"/>
</dbReference>
<feature type="region of interest" description="Disordered" evidence="3">
    <location>
        <begin position="526"/>
        <end position="577"/>
    </location>
</feature>
<organism evidence="5 6">
    <name type="scientific">Metarhizium anisopliae (strain ARSEF 549)</name>
    <dbReference type="NCBI Taxonomy" id="3151832"/>
    <lineage>
        <taxon>Eukaryota</taxon>
        <taxon>Fungi</taxon>
        <taxon>Dikarya</taxon>
        <taxon>Ascomycota</taxon>
        <taxon>Pezizomycotina</taxon>
        <taxon>Sordariomycetes</taxon>
        <taxon>Hypocreomycetidae</taxon>
        <taxon>Hypocreales</taxon>
        <taxon>Clavicipitaceae</taxon>
        <taxon>Metarhizium</taxon>
    </lineage>
</organism>
<dbReference type="InterPro" id="IPR014756">
    <property type="entry name" value="Ig_E-set"/>
</dbReference>
<evidence type="ECO:0000256" key="1">
    <source>
        <dbReference type="ARBA" id="ARBA00005298"/>
    </source>
</evidence>
<evidence type="ECO:0000259" key="4">
    <source>
        <dbReference type="SMART" id="SM01017"/>
    </source>
</evidence>
<dbReference type="SUPFAM" id="SSF81296">
    <property type="entry name" value="E set domains"/>
    <property type="match status" value="1"/>
</dbReference>
<dbReference type="InterPro" id="IPR014752">
    <property type="entry name" value="Arrestin-like_C"/>
</dbReference>
<evidence type="ECO:0000313" key="5">
    <source>
        <dbReference type="EMBL" id="KID67642.1"/>
    </source>
</evidence>
<dbReference type="Gene3D" id="2.60.40.640">
    <property type="match status" value="1"/>
</dbReference>
<dbReference type="VEuPathDB" id="FungiDB:MAN_04400"/>